<feature type="compositionally biased region" description="Polar residues" evidence="1">
    <location>
        <begin position="11"/>
        <end position="22"/>
    </location>
</feature>
<sequence>MDKRRGRQLSWHPSPNYRTTPTGDVSALDRFNVHWPKQVLFYTAVKRPILANASPVWGYAAKTNISILDTLQNSRIRMIVKATRYMRNDDIPNRRVPMTVRTPAGSDPEHSDGTPSGTEVIPLAQHPIRELPLARERSESR</sequence>
<gene>
    <name evidence="2" type="ORF">TNCV_809311</name>
</gene>
<feature type="region of interest" description="Disordered" evidence="1">
    <location>
        <begin position="90"/>
        <end position="141"/>
    </location>
</feature>
<feature type="compositionally biased region" description="Basic and acidic residues" evidence="1">
    <location>
        <begin position="127"/>
        <end position="141"/>
    </location>
</feature>
<protein>
    <submittedName>
        <fullName evidence="2">Uncharacterized protein</fullName>
    </submittedName>
</protein>
<comment type="caution">
    <text evidence="2">The sequence shown here is derived from an EMBL/GenBank/DDBJ whole genome shotgun (WGS) entry which is preliminary data.</text>
</comment>
<feature type="region of interest" description="Disordered" evidence="1">
    <location>
        <begin position="1"/>
        <end position="22"/>
    </location>
</feature>
<evidence type="ECO:0000313" key="2">
    <source>
        <dbReference type="EMBL" id="GFY08498.1"/>
    </source>
</evidence>
<name>A0A8X6VHZ7_TRICX</name>
<evidence type="ECO:0000256" key="1">
    <source>
        <dbReference type="SAM" id="MobiDB-lite"/>
    </source>
</evidence>
<proteinExistence type="predicted"/>
<dbReference type="AlphaFoldDB" id="A0A8X6VHZ7"/>
<keyword evidence="3" id="KW-1185">Reference proteome</keyword>
<dbReference type="EMBL" id="BMAU01021282">
    <property type="protein sequence ID" value="GFY08498.1"/>
    <property type="molecule type" value="Genomic_DNA"/>
</dbReference>
<reference evidence="2" key="1">
    <citation type="submission" date="2020-08" db="EMBL/GenBank/DDBJ databases">
        <title>Multicomponent nature underlies the extraordinary mechanical properties of spider dragline silk.</title>
        <authorList>
            <person name="Kono N."/>
            <person name="Nakamura H."/>
            <person name="Mori M."/>
            <person name="Yoshida Y."/>
            <person name="Ohtoshi R."/>
            <person name="Malay A.D."/>
            <person name="Moran D.A.P."/>
            <person name="Tomita M."/>
            <person name="Numata K."/>
            <person name="Arakawa K."/>
        </authorList>
    </citation>
    <scope>NUCLEOTIDE SEQUENCE</scope>
</reference>
<evidence type="ECO:0000313" key="3">
    <source>
        <dbReference type="Proteomes" id="UP000887159"/>
    </source>
</evidence>
<organism evidence="2 3">
    <name type="scientific">Trichonephila clavipes</name>
    <name type="common">Golden silk orbweaver</name>
    <name type="synonym">Nephila clavipes</name>
    <dbReference type="NCBI Taxonomy" id="2585209"/>
    <lineage>
        <taxon>Eukaryota</taxon>
        <taxon>Metazoa</taxon>
        <taxon>Ecdysozoa</taxon>
        <taxon>Arthropoda</taxon>
        <taxon>Chelicerata</taxon>
        <taxon>Arachnida</taxon>
        <taxon>Araneae</taxon>
        <taxon>Araneomorphae</taxon>
        <taxon>Entelegynae</taxon>
        <taxon>Araneoidea</taxon>
        <taxon>Nephilidae</taxon>
        <taxon>Trichonephila</taxon>
    </lineage>
</organism>
<dbReference type="Proteomes" id="UP000887159">
    <property type="component" value="Unassembled WGS sequence"/>
</dbReference>
<accession>A0A8X6VHZ7</accession>